<feature type="compositionally biased region" description="Polar residues" evidence="1">
    <location>
        <begin position="140"/>
        <end position="160"/>
    </location>
</feature>
<keyword evidence="4" id="KW-1185">Reference proteome</keyword>
<reference evidence="3" key="1">
    <citation type="submission" date="2022-07" db="EMBL/GenBank/DDBJ databases">
        <title>Phylogenomic reconstructions and comparative analyses of Kickxellomycotina fungi.</title>
        <authorList>
            <person name="Reynolds N.K."/>
            <person name="Stajich J.E."/>
            <person name="Barry K."/>
            <person name="Grigoriev I.V."/>
            <person name="Crous P."/>
            <person name="Smith M.E."/>
        </authorList>
    </citation>
    <scope>NUCLEOTIDE SEQUENCE</scope>
    <source>
        <strain evidence="3">NBRC 100468</strain>
    </source>
</reference>
<proteinExistence type="predicted"/>
<dbReference type="PROSITE" id="PS50132">
    <property type="entry name" value="RGS"/>
    <property type="match status" value="1"/>
</dbReference>
<feature type="compositionally biased region" description="Polar residues" evidence="1">
    <location>
        <begin position="817"/>
        <end position="830"/>
    </location>
</feature>
<feature type="compositionally biased region" description="Low complexity" evidence="1">
    <location>
        <begin position="775"/>
        <end position="784"/>
    </location>
</feature>
<dbReference type="Gene3D" id="1.10.167.10">
    <property type="entry name" value="Regulator of G-protein Signalling 4, domain 2"/>
    <property type="match status" value="1"/>
</dbReference>
<feature type="domain" description="RGS" evidence="2">
    <location>
        <begin position="413"/>
        <end position="560"/>
    </location>
</feature>
<protein>
    <recommendedName>
        <fullName evidence="2">RGS domain-containing protein</fullName>
    </recommendedName>
</protein>
<dbReference type="CDD" id="cd07440">
    <property type="entry name" value="RGS"/>
    <property type="match status" value="1"/>
</dbReference>
<dbReference type="PANTHER" id="PTHR10845:SF192">
    <property type="entry name" value="DOUBLE HIT, ISOFORM B"/>
    <property type="match status" value="1"/>
</dbReference>
<dbReference type="SUPFAM" id="SSF48097">
    <property type="entry name" value="Regulator of G-protein signaling, RGS"/>
    <property type="match status" value="1"/>
</dbReference>
<evidence type="ECO:0000313" key="3">
    <source>
        <dbReference type="EMBL" id="KAJ1920352.1"/>
    </source>
</evidence>
<name>A0A9W8A0C2_9FUNG</name>
<dbReference type="Pfam" id="PF00615">
    <property type="entry name" value="RGS"/>
    <property type="match status" value="1"/>
</dbReference>
<feature type="region of interest" description="Disordered" evidence="1">
    <location>
        <begin position="855"/>
        <end position="881"/>
    </location>
</feature>
<evidence type="ECO:0000256" key="1">
    <source>
        <dbReference type="SAM" id="MobiDB-lite"/>
    </source>
</evidence>
<dbReference type="InterPro" id="IPR016137">
    <property type="entry name" value="RGS"/>
</dbReference>
<dbReference type="InterPro" id="IPR044926">
    <property type="entry name" value="RGS_subdomain_2"/>
</dbReference>
<feature type="compositionally biased region" description="Basic and acidic residues" evidence="1">
    <location>
        <begin position="97"/>
        <end position="114"/>
    </location>
</feature>
<feature type="compositionally biased region" description="Polar residues" evidence="1">
    <location>
        <begin position="746"/>
        <end position="762"/>
    </location>
</feature>
<dbReference type="InterPro" id="IPR036305">
    <property type="entry name" value="RGS_sf"/>
</dbReference>
<evidence type="ECO:0000259" key="2">
    <source>
        <dbReference type="PROSITE" id="PS50132"/>
    </source>
</evidence>
<dbReference type="SMART" id="SM00315">
    <property type="entry name" value="RGS"/>
    <property type="match status" value="1"/>
</dbReference>
<feature type="region of interest" description="Disordered" evidence="1">
    <location>
        <begin position="742"/>
        <end position="788"/>
    </location>
</feature>
<dbReference type="Proteomes" id="UP001150538">
    <property type="component" value="Unassembled WGS sequence"/>
</dbReference>
<sequence>MTAFPSFVLSQPSSSSSTQTLPVDLRSFICSYDDDIAPYVKRCDSLPCLHIHEVTTTKAPVVAGMHSRESDENEDEPKEALFTMEEFNTKQTKCCEHHSKQEWQQPEHRNEIAVHKRKAGSSSDISRSSVERQQAPLDATNEQSSQPLNRSGANTQSGSVPPSRRLADATPHESQTPLYHTWLKDANPTCTDFHHASTKKRISSSHPLNNLSSVPLFLNSSFHKSSTDLFDDCSSISSRSRAASLHAVAPFASNITRDNSPSPRRRPTFSARIANAFRSVVGRRSTPDANSFIQISKSSTYSSYEKKSIRSRGRGRRTGSPGTAPRSPLLESTTNPPTEYDGSIYKSSVIEAPATSHTNTASNDLYECSASGATDCCEDFPPPRPRERRNRSLSVGGELECREFYVRQIERYGLPAVMNSPVALSYFLAFLISEYNPECLLFVRAVEAFRLTTQTAFNKQQKQATPPSASPLTTQTDEWGECELDEYTHKQAHILWKGFISRSAPLEVNIRADTRNAVRRTLENKTSNPSMFSEAANHVMDLVQSGFLRFRQSASFEEMVADMRKYTGSKSSEEYGRRRAAALVMDAMVKTYSVRKRHGQLVLMLKQAATETHCSTPTLTPAMVSNNGLAPVQPMSLSTPATPMVPSSTAKINSPSSTHARLFTQAPAMDMHAQDAEMSPIDLSSSRLTSTAPVEAALNRALTASSTSFALVAWVYQFSQRELGFPLPSYQEAMHIINHPYKEQTPKQNYTHSTKTTQSIPSTPRMASLPNGSLKKTTTTAASSPLKRNSQKVLPLQVLAVDPSTFPMPPIEKRHTQATSDYELSTSSYPTPFKSDETQSTCVPRTKLSYQSIKLTESSRHSRNKSVQQQRHSLTPGHGWTTKLHTKLLSIRKAT</sequence>
<comment type="caution">
    <text evidence="3">The sequence shown here is derived from an EMBL/GenBank/DDBJ whole genome shotgun (WGS) entry which is preliminary data.</text>
</comment>
<evidence type="ECO:0000313" key="4">
    <source>
        <dbReference type="Proteomes" id="UP001150538"/>
    </source>
</evidence>
<dbReference type="AlphaFoldDB" id="A0A9W8A0C2"/>
<feature type="region of interest" description="Disordered" evidence="1">
    <location>
        <begin position="97"/>
        <end position="175"/>
    </location>
</feature>
<accession>A0A9W8A0C2</accession>
<gene>
    <name evidence="3" type="ORF">H4219_001327</name>
</gene>
<dbReference type="OrthoDB" id="196547at2759"/>
<feature type="region of interest" description="Disordered" evidence="1">
    <location>
        <begin position="303"/>
        <end position="342"/>
    </location>
</feature>
<organism evidence="3 4">
    <name type="scientific">Mycoemilia scoparia</name>
    <dbReference type="NCBI Taxonomy" id="417184"/>
    <lineage>
        <taxon>Eukaryota</taxon>
        <taxon>Fungi</taxon>
        <taxon>Fungi incertae sedis</taxon>
        <taxon>Zoopagomycota</taxon>
        <taxon>Kickxellomycotina</taxon>
        <taxon>Kickxellomycetes</taxon>
        <taxon>Kickxellales</taxon>
        <taxon>Kickxellaceae</taxon>
        <taxon>Mycoemilia</taxon>
    </lineage>
</organism>
<feature type="region of interest" description="Disordered" evidence="1">
    <location>
        <begin position="807"/>
        <end position="839"/>
    </location>
</feature>
<dbReference type="PANTHER" id="PTHR10845">
    <property type="entry name" value="REGULATOR OF G PROTEIN SIGNALING"/>
    <property type="match status" value="1"/>
</dbReference>
<dbReference type="EMBL" id="JANBPU010000014">
    <property type="protein sequence ID" value="KAJ1920352.1"/>
    <property type="molecule type" value="Genomic_DNA"/>
</dbReference>